<dbReference type="EMBL" id="JAGTTL010000011">
    <property type="protein sequence ID" value="KAK6316316.1"/>
    <property type="molecule type" value="Genomic_DNA"/>
</dbReference>
<protein>
    <submittedName>
        <fullName evidence="2">Uncharacterized protein</fullName>
    </submittedName>
</protein>
<feature type="transmembrane region" description="Helical" evidence="1">
    <location>
        <begin position="104"/>
        <end position="124"/>
    </location>
</feature>
<feature type="transmembrane region" description="Helical" evidence="1">
    <location>
        <begin position="215"/>
        <end position="247"/>
    </location>
</feature>
<keyword evidence="1" id="KW-0472">Membrane</keyword>
<feature type="transmembrane region" description="Helical" evidence="1">
    <location>
        <begin position="74"/>
        <end position="92"/>
    </location>
</feature>
<sequence length="249" mass="29495">MFVYLHLLTYLRALTTFLSSFVCSLFFRHLLKSCQRLVRLILLLLPCSPLGRLCVSGLWTLLPLFRPQRCKRCDLVWHHLFCSLCLPFFLILRTPLFSFNLCNPLFSLIQFLHLHLEPGLVIFYSLKLCSLLILVPYPFLPFLLLLLLFLLYLQSPFLLLLPPFLFFLLCLLLHLQHLHSLLFPVLLLLHPLFLNLFQLLCPLFLPLFFFLHPLFLFFFAGLLLHLLLLHFFFFSLFLLLLSLFLLFDL</sequence>
<keyword evidence="1" id="KW-0812">Transmembrane</keyword>
<feature type="transmembrane region" description="Helical" evidence="1">
    <location>
        <begin position="187"/>
        <end position="209"/>
    </location>
</feature>
<name>A0AAN8M3E0_9TELE</name>
<dbReference type="AlphaFoldDB" id="A0AAN8M3E0"/>
<keyword evidence="1" id="KW-1133">Transmembrane helix</keyword>
<evidence type="ECO:0000313" key="3">
    <source>
        <dbReference type="Proteomes" id="UP001356427"/>
    </source>
</evidence>
<feature type="transmembrane region" description="Helical" evidence="1">
    <location>
        <begin position="157"/>
        <end position="175"/>
    </location>
</feature>
<comment type="caution">
    <text evidence="2">The sequence shown here is derived from an EMBL/GenBank/DDBJ whole genome shotgun (WGS) entry which is preliminary data.</text>
</comment>
<feature type="transmembrane region" description="Helical" evidence="1">
    <location>
        <begin position="131"/>
        <end position="151"/>
    </location>
</feature>
<organism evidence="2 3">
    <name type="scientific">Coregonus suidteri</name>
    <dbReference type="NCBI Taxonomy" id="861788"/>
    <lineage>
        <taxon>Eukaryota</taxon>
        <taxon>Metazoa</taxon>
        <taxon>Chordata</taxon>
        <taxon>Craniata</taxon>
        <taxon>Vertebrata</taxon>
        <taxon>Euteleostomi</taxon>
        <taxon>Actinopterygii</taxon>
        <taxon>Neopterygii</taxon>
        <taxon>Teleostei</taxon>
        <taxon>Protacanthopterygii</taxon>
        <taxon>Salmoniformes</taxon>
        <taxon>Salmonidae</taxon>
        <taxon>Coregoninae</taxon>
        <taxon>Coregonus</taxon>
    </lineage>
</organism>
<feature type="transmembrane region" description="Helical" evidence="1">
    <location>
        <begin position="37"/>
        <end position="62"/>
    </location>
</feature>
<accession>A0AAN8M3E0</accession>
<gene>
    <name evidence="2" type="ORF">J4Q44_G00138400</name>
</gene>
<reference evidence="2 3" key="1">
    <citation type="submission" date="2021-04" db="EMBL/GenBank/DDBJ databases">
        <authorList>
            <person name="De Guttry C."/>
            <person name="Zahm M."/>
            <person name="Klopp C."/>
            <person name="Cabau C."/>
            <person name="Louis A."/>
            <person name="Berthelot C."/>
            <person name="Parey E."/>
            <person name="Roest Crollius H."/>
            <person name="Montfort J."/>
            <person name="Robinson-Rechavi M."/>
            <person name="Bucao C."/>
            <person name="Bouchez O."/>
            <person name="Gislard M."/>
            <person name="Lluch J."/>
            <person name="Milhes M."/>
            <person name="Lampietro C."/>
            <person name="Lopez Roques C."/>
            <person name="Donnadieu C."/>
            <person name="Braasch I."/>
            <person name="Desvignes T."/>
            <person name="Postlethwait J."/>
            <person name="Bobe J."/>
            <person name="Wedekind C."/>
            <person name="Guiguen Y."/>
        </authorList>
    </citation>
    <scope>NUCLEOTIDE SEQUENCE [LARGE SCALE GENOMIC DNA]</scope>
    <source>
        <strain evidence="2">Cs_M1</strain>
        <tissue evidence="2">Blood</tissue>
    </source>
</reference>
<dbReference type="Proteomes" id="UP001356427">
    <property type="component" value="Unassembled WGS sequence"/>
</dbReference>
<keyword evidence="3" id="KW-1185">Reference proteome</keyword>
<feature type="transmembrane region" description="Helical" evidence="1">
    <location>
        <begin position="7"/>
        <end position="31"/>
    </location>
</feature>
<proteinExistence type="predicted"/>
<evidence type="ECO:0000256" key="1">
    <source>
        <dbReference type="SAM" id="Phobius"/>
    </source>
</evidence>
<evidence type="ECO:0000313" key="2">
    <source>
        <dbReference type="EMBL" id="KAK6316316.1"/>
    </source>
</evidence>